<sequence length="90" mass="9669">MVAISATFLAITTDFFLHGFIICLALASSALVFWSNNVTNKLPLGSLLVSDVDMEENNAYINEVAADSDSIHQYVCDVMAWTGLAIGPLS</sequence>
<name>A0ABR6ZZQ0_9BURK</name>
<keyword evidence="1" id="KW-1133">Transmembrane helix</keyword>
<proteinExistence type="predicted"/>
<evidence type="ECO:0008006" key="4">
    <source>
        <dbReference type="Google" id="ProtNLM"/>
    </source>
</evidence>
<dbReference type="Proteomes" id="UP000654304">
    <property type="component" value="Unassembled WGS sequence"/>
</dbReference>
<dbReference type="EMBL" id="JACOGD010000001">
    <property type="protein sequence ID" value="MBC3930150.1"/>
    <property type="molecule type" value="Genomic_DNA"/>
</dbReference>
<accession>A0ABR6ZZQ0</accession>
<evidence type="ECO:0000313" key="3">
    <source>
        <dbReference type="Proteomes" id="UP000654304"/>
    </source>
</evidence>
<keyword evidence="1" id="KW-0472">Membrane</keyword>
<feature type="transmembrane region" description="Helical" evidence="1">
    <location>
        <begin position="15"/>
        <end position="34"/>
    </location>
</feature>
<protein>
    <recommendedName>
        <fullName evidence="4">Solute carrier family 40 protein</fullName>
    </recommendedName>
</protein>
<dbReference type="RefSeq" id="WP_186902058.1">
    <property type="nucleotide sequence ID" value="NZ_JACOGD010000001.1"/>
</dbReference>
<comment type="caution">
    <text evidence="2">The sequence shown here is derived from an EMBL/GenBank/DDBJ whole genome shotgun (WGS) entry which is preliminary data.</text>
</comment>
<evidence type="ECO:0000313" key="2">
    <source>
        <dbReference type="EMBL" id="MBC3930150.1"/>
    </source>
</evidence>
<gene>
    <name evidence="2" type="ORF">H8K43_00570</name>
</gene>
<evidence type="ECO:0000256" key="1">
    <source>
        <dbReference type="SAM" id="Phobius"/>
    </source>
</evidence>
<organism evidence="2 3">
    <name type="scientific">Undibacterium curvum</name>
    <dbReference type="NCBI Taxonomy" id="2762294"/>
    <lineage>
        <taxon>Bacteria</taxon>
        <taxon>Pseudomonadati</taxon>
        <taxon>Pseudomonadota</taxon>
        <taxon>Betaproteobacteria</taxon>
        <taxon>Burkholderiales</taxon>
        <taxon>Oxalobacteraceae</taxon>
        <taxon>Undibacterium</taxon>
    </lineage>
</organism>
<keyword evidence="3" id="KW-1185">Reference proteome</keyword>
<reference evidence="2 3" key="1">
    <citation type="submission" date="2020-08" db="EMBL/GenBank/DDBJ databases">
        <title>Novel species isolated from subtropical streams in China.</title>
        <authorList>
            <person name="Lu H."/>
        </authorList>
    </citation>
    <scope>NUCLEOTIDE SEQUENCE [LARGE SCALE GENOMIC DNA]</scope>
    <source>
        <strain evidence="2 3">CY22W</strain>
    </source>
</reference>
<keyword evidence="1" id="KW-0812">Transmembrane</keyword>